<evidence type="ECO:0000256" key="1">
    <source>
        <dbReference type="ARBA" id="ARBA00022448"/>
    </source>
</evidence>
<proteinExistence type="predicted"/>
<dbReference type="RefSeq" id="WP_205143262.1">
    <property type="nucleotide sequence ID" value="NZ_JAFBDN010000004.1"/>
</dbReference>
<dbReference type="EMBL" id="JAGMVS010000039">
    <property type="protein sequence ID" value="MCM2436777.1"/>
    <property type="molecule type" value="Genomic_DNA"/>
</dbReference>
<evidence type="ECO:0000256" key="2">
    <source>
        <dbReference type="ARBA" id="ARBA00022597"/>
    </source>
</evidence>
<evidence type="ECO:0000259" key="4">
    <source>
        <dbReference type="Pfam" id="PF00358"/>
    </source>
</evidence>
<reference evidence="5" key="1">
    <citation type="submission" date="2021-04" db="EMBL/GenBank/DDBJ databases">
        <title>Taxonomic assessment of Weissella genus.</title>
        <authorList>
            <person name="Fanelli F."/>
            <person name="Chieffi D."/>
            <person name="Dell'Aquila A."/>
            <person name="Gyu-Sung C."/>
            <person name="Franz C.M.A.P."/>
            <person name="Fusco V."/>
        </authorList>
    </citation>
    <scope>NUCLEOTIDE SEQUENCE</scope>
    <source>
        <strain evidence="5">LMG 25373</strain>
    </source>
</reference>
<dbReference type="Proteomes" id="UP001057481">
    <property type="component" value="Unassembled WGS sequence"/>
</dbReference>
<name>A0ABT0VK59_9LACO</name>
<organism evidence="5 6">
    <name type="scientific">Periweissella beninensis</name>
    <dbReference type="NCBI Taxonomy" id="504936"/>
    <lineage>
        <taxon>Bacteria</taxon>
        <taxon>Bacillati</taxon>
        <taxon>Bacillota</taxon>
        <taxon>Bacilli</taxon>
        <taxon>Lactobacillales</taxon>
        <taxon>Lactobacillaceae</taxon>
        <taxon>Periweissella</taxon>
    </lineage>
</organism>
<dbReference type="SUPFAM" id="SSF51261">
    <property type="entry name" value="Duplicated hybrid motif"/>
    <property type="match status" value="1"/>
</dbReference>
<dbReference type="Gene3D" id="2.70.70.10">
    <property type="entry name" value="Glucose Permease (Domain IIA)"/>
    <property type="match status" value="1"/>
</dbReference>
<accession>A0ABT0VK59</accession>
<evidence type="ECO:0000256" key="3">
    <source>
        <dbReference type="ARBA" id="ARBA00022679"/>
    </source>
</evidence>
<keyword evidence="6" id="KW-1185">Reference proteome</keyword>
<evidence type="ECO:0000313" key="5">
    <source>
        <dbReference type="EMBL" id="MCM2436777.1"/>
    </source>
</evidence>
<keyword evidence="3" id="KW-0808">Transferase</keyword>
<evidence type="ECO:0000313" key="6">
    <source>
        <dbReference type="Proteomes" id="UP001057481"/>
    </source>
</evidence>
<dbReference type="Pfam" id="PF00358">
    <property type="entry name" value="PTS_EIIA_1"/>
    <property type="match status" value="1"/>
</dbReference>
<dbReference type="InterPro" id="IPR011055">
    <property type="entry name" value="Dup_hybrid_motif"/>
</dbReference>
<keyword evidence="1" id="KW-0813">Transport</keyword>
<feature type="domain" description="PTS EIIA type-1" evidence="4">
    <location>
        <begin position="5"/>
        <end position="107"/>
    </location>
</feature>
<dbReference type="InterPro" id="IPR001127">
    <property type="entry name" value="PTS_EIIA_1_perm"/>
</dbReference>
<keyword evidence="2 5" id="KW-0762">Sugar transport</keyword>
<gene>
    <name evidence="5" type="ORF">KAK10_02370</name>
</gene>
<sequence>MQLSLSMPITGKIESLANSQVDLFNSGVLGDGLVVFATGTELQAPFDGYYTQINDHNLHIETADGGQWLLHIGVGLEQLPIMPVEFFGIYNATKLEAGVTLASVAWPDTKMEQLTDLFCEVALVNTNQARLQLQFISLADHEVGDLLGNILTF</sequence>
<protein>
    <submittedName>
        <fullName evidence="5">PTS glucose transporter subunit IIA</fullName>
    </submittedName>
</protein>
<comment type="caution">
    <text evidence="5">The sequence shown here is derived from an EMBL/GenBank/DDBJ whole genome shotgun (WGS) entry which is preliminary data.</text>
</comment>